<sequence length="96" mass="10323">RMGDTGDPCGIPFSTGAISPLSPSKHIATSLSDRKLATHLTYCSGSRFRLISASSRLWFTKSKYPLMSKVSADVPIPWFHAACTSLMNDSIASSAE</sequence>
<reference evidence="2" key="1">
    <citation type="journal article" date="2017" name="Nat. Ecol. Evol.">
        <title>Genome expansion and lineage-specific genetic innovations in the forest pathogenic fungi Armillaria.</title>
        <authorList>
            <person name="Sipos G."/>
            <person name="Prasanna A.N."/>
            <person name="Walter M.C."/>
            <person name="O'Connor E."/>
            <person name="Balint B."/>
            <person name="Krizsan K."/>
            <person name="Kiss B."/>
            <person name="Hess J."/>
            <person name="Varga T."/>
            <person name="Slot J."/>
            <person name="Riley R."/>
            <person name="Boka B."/>
            <person name="Rigling D."/>
            <person name="Barry K."/>
            <person name="Lee J."/>
            <person name="Mihaltcheva S."/>
            <person name="LaButti K."/>
            <person name="Lipzen A."/>
            <person name="Waldron R."/>
            <person name="Moloney N.M."/>
            <person name="Sperisen C."/>
            <person name="Kredics L."/>
            <person name="Vagvoelgyi C."/>
            <person name="Patrignani A."/>
            <person name="Fitzpatrick D."/>
            <person name="Nagy I."/>
            <person name="Doyle S."/>
            <person name="Anderson J.B."/>
            <person name="Grigoriev I.V."/>
            <person name="Gueldener U."/>
            <person name="Muensterkoetter M."/>
            <person name="Nagy L.G."/>
        </authorList>
    </citation>
    <scope>NUCLEOTIDE SEQUENCE [LARGE SCALE GENOMIC DNA]</scope>
    <source>
        <strain evidence="2">Ar21-2</strain>
    </source>
</reference>
<feature type="non-terminal residue" evidence="1">
    <location>
        <position position="1"/>
    </location>
</feature>
<gene>
    <name evidence="1" type="ORF">ARMGADRAFT_933313</name>
</gene>
<evidence type="ECO:0000313" key="2">
    <source>
        <dbReference type="Proteomes" id="UP000217790"/>
    </source>
</evidence>
<proteinExistence type="predicted"/>
<dbReference type="Proteomes" id="UP000217790">
    <property type="component" value="Unassembled WGS sequence"/>
</dbReference>
<accession>A0A2H3DBH2</accession>
<dbReference type="OMA" id="GDPCGIP"/>
<name>A0A2H3DBH2_ARMGA</name>
<dbReference type="EMBL" id="KZ293663">
    <property type="protein sequence ID" value="PBK91134.1"/>
    <property type="molecule type" value="Genomic_DNA"/>
</dbReference>
<organism evidence="1 2">
    <name type="scientific">Armillaria gallica</name>
    <name type="common">Bulbous honey fungus</name>
    <name type="synonym">Armillaria bulbosa</name>
    <dbReference type="NCBI Taxonomy" id="47427"/>
    <lineage>
        <taxon>Eukaryota</taxon>
        <taxon>Fungi</taxon>
        <taxon>Dikarya</taxon>
        <taxon>Basidiomycota</taxon>
        <taxon>Agaricomycotina</taxon>
        <taxon>Agaricomycetes</taxon>
        <taxon>Agaricomycetidae</taxon>
        <taxon>Agaricales</taxon>
        <taxon>Marasmiineae</taxon>
        <taxon>Physalacriaceae</taxon>
        <taxon>Armillaria</taxon>
    </lineage>
</organism>
<protein>
    <submittedName>
        <fullName evidence="1">Uncharacterized protein</fullName>
    </submittedName>
</protein>
<dbReference type="InParanoid" id="A0A2H3DBH2"/>
<keyword evidence="2" id="KW-1185">Reference proteome</keyword>
<dbReference type="AlphaFoldDB" id="A0A2H3DBH2"/>
<dbReference type="OrthoDB" id="2793825at2759"/>
<evidence type="ECO:0000313" key="1">
    <source>
        <dbReference type="EMBL" id="PBK91134.1"/>
    </source>
</evidence>